<feature type="chain" id="PRO_5043528586" evidence="8">
    <location>
        <begin position="20"/>
        <end position="1473"/>
    </location>
</feature>
<dbReference type="GO" id="GO:0007166">
    <property type="term" value="P:cell surface receptor signaling pathway"/>
    <property type="evidence" value="ECO:0007669"/>
    <property type="project" value="InterPro"/>
</dbReference>
<feature type="region of interest" description="Disordered" evidence="6">
    <location>
        <begin position="620"/>
        <end position="642"/>
    </location>
</feature>
<feature type="domain" description="G-protein coupled receptors family 2 profile 2" evidence="9">
    <location>
        <begin position="1170"/>
        <end position="1421"/>
    </location>
</feature>
<evidence type="ECO:0000256" key="6">
    <source>
        <dbReference type="SAM" id="MobiDB-lite"/>
    </source>
</evidence>
<keyword evidence="4 7" id="KW-0472">Membrane</keyword>
<feature type="transmembrane region" description="Helical" evidence="7">
    <location>
        <begin position="1396"/>
        <end position="1418"/>
    </location>
</feature>
<feature type="transmembrane region" description="Helical" evidence="7">
    <location>
        <begin position="1172"/>
        <end position="1195"/>
    </location>
</feature>
<evidence type="ECO:0000256" key="5">
    <source>
        <dbReference type="ARBA" id="ARBA00023157"/>
    </source>
</evidence>
<evidence type="ECO:0000256" key="3">
    <source>
        <dbReference type="ARBA" id="ARBA00022989"/>
    </source>
</evidence>
<feature type="region of interest" description="Disordered" evidence="6">
    <location>
        <begin position="1450"/>
        <end position="1473"/>
    </location>
</feature>
<feature type="compositionally biased region" description="Basic and acidic residues" evidence="6">
    <location>
        <begin position="620"/>
        <end position="634"/>
    </location>
</feature>
<dbReference type="Proteomes" id="UP000762676">
    <property type="component" value="Unassembled WGS sequence"/>
</dbReference>
<dbReference type="PROSITE" id="PS50261">
    <property type="entry name" value="G_PROTEIN_RECEP_F2_4"/>
    <property type="match status" value="1"/>
</dbReference>
<sequence length="1473" mass="166343">MHLFLLVFLLLFESFPAYGSLGRDENKDASEYKGIEEVLSALNPSVPPVTVDSSMLAATTLRLFGFRNIKHHVYQGREREVSPSRYSDRSILKKTRYGTANLAHRVPDNQILSNVKLSKRATATAASTKKQKPSVSSGDFTFNLTEAVEIGMRYHDLHCSKSCDANEKVLLKRRCAEITPKCPACRCDSDCVKYGDCCSLFHSRAAILASAPWQERHLNQTNCSDDGLDEENHGCIKTDDSIDTEESCEGRSADWTDNKRAKETRSGIDSFSRIVEDDTQTSFTAIKEITHKDSFFRCFPLKKWQTVYIVATCPQKTPCVDNLENGDHNNSSLDINFTTTGDFSCNGENFNNSDSYLCESCISNKDMFSPVTSNLTGDTYCNQHCLQCHENRLLDSLDQKWNQEKSCRSIPVLIKSVKDGEKSSPCSDRNSYEPQDTPTNVFKNAKPKNTTLKSSIDRGKESFVNESNLIKHEFKAEETKEAVPEQEDRCKSTLRSKKPKFRFDRQCIDSFKPPPNVRLRRCDFRLRDHVIDTCDMKATNRLFQDADNQTLEELEKLCTNHWAPMYDVKYVYKNIFCFICQGQKPTKCDQIRQYDQERRGDNIFEEVSLALLTDLSGRVSSDRRRQSEDVGPRDDDGEDDYGMKYSTSGCKHGFWKDPFKDRCRKIHCSPGRKLSTDQRQCVLADPMTSHSEDAVGAGRTVNTEKPAKTTLYVLNILWKSWSEQKHHTKSRPGINIGVELVDAVGSKNNNTKEDGSKNSMNKNEALMIAIHENKNEDNLKTRKQKSLPQTKTLFKPTIKVGNNGEITFDFSQLLRHNKDIGVAANSHEKKATEVVFFNKRAKVSKCGLLCEKISGGSCRVDAYLDTTCLKTKDDCNGHWLTLLRNTLYSYQSKVCGLQQPYITKERDDTMSNIRPLDDQGSPKQINNGNVQSLTVLQTVQTYTASVMKRLNITKYLLLISDTAAQRKSGSTEKNISKEILHSQVEELNSVLYIQVTSGKNKSFLEQELLINFHGEKLLGENNTSLSAILLSSRIGIKTMNYSFSIDKRHQELLCDDHTFFSRDSYTNALLSFYKLACNLSNLGFSSNDIISFDRTTSCPFVFFNASNFNESNTGDNLLSLVYNYGSSLVFQRSDYTLDGDVVHICVEDLNSLLERPKSQVQQRSLQAQVENVLTLVSLAISLLSLLALFLTYIMFPSLRSLPGKNNMMLVFWLFCAQLQLWLEPLWRPYHTTCVTMGILLHLSWLYAISWTSVCSFHMCRIFAACRGVALKQSTNHRFYISRYLAACSAFSIGLVVAVITGSGACSQWTNLGYGGRGVCYLNSTLLILLSFALPLAFTLVLNCTFFCLTVWSISSVDAIQRQAGRERRNAHVYIRLSSLTGLCWTLSLLAEIPGLSLLRCLSVVVNGSQGFLLFLSYACNRRVARLWSNLLLHKTAKGFHRERGARLRSYKRQVGREGSSSRRTGSTVVAGLL</sequence>
<gene>
    <name evidence="11" type="ORF">ElyMa_006210200</name>
</gene>
<evidence type="ECO:0000256" key="8">
    <source>
        <dbReference type="SAM" id="SignalP"/>
    </source>
</evidence>
<feature type="transmembrane region" description="Helical" evidence="7">
    <location>
        <begin position="1238"/>
        <end position="1263"/>
    </location>
</feature>
<dbReference type="PROSITE" id="PS50958">
    <property type="entry name" value="SMB_2"/>
    <property type="match status" value="1"/>
</dbReference>
<dbReference type="EMBL" id="BMAT01012458">
    <property type="protein sequence ID" value="GFR92798.1"/>
    <property type="molecule type" value="Genomic_DNA"/>
</dbReference>
<proteinExistence type="predicted"/>
<evidence type="ECO:0000259" key="9">
    <source>
        <dbReference type="PROSITE" id="PS50261"/>
    </source>
</evidence>
<keyword evidence="2 7" id="KW-0812">Transmembrane</keyword>
<accession>A0AAV4H3N4</accession>
<protein>
    <submittedName>
        <fullName evidence="11">G-protein coupled receptor 64-like</fullName>
    </submittedName>
</protein>
<feature type="transmembrane region" description="Helical" evidence="7">
    <location>
        <begin position="1324"/>
        <end position="1351"/>
    </location>
</feature>
<keyword evidence="3 7" id="KW-1133">Transmembrane helix</keyword>
<feature type="transmembrane region" description="Helical" evidence="7">
    <location>
        <begin position="1207"/>
        <end position="1226"/>
    </location>
</feature>
<keyword evidence="11" id="KW-0675">Receptor</keyword>
<dbReference type="InterPro" id="IPR053231">
    <property type="entry name" value="GPCR_LN-TM7"/>
</dbReference>
<evidence type="ECO:0000313" key="12">
    <source>
        <dbReference type="Proteomes" id="UP000762676"/>
    </source>
</evidence>
<name>A0AAV4H3N4_9GAST</name>
<evidence type="ECO:0000313" key="11">
    <source>
        <dbReference type="EMBL" id="GFR92798.1"/>
    </source>
</evidence>
<evidence type="ECO:0000256" key="4">
    <source>
        <dbReference type="ARBA" id="ARBA00023136"/>
    </source>
</evidence>
<keyword evidence="12" id="KW-1185">Reference proteome</keyword>
<reference evidence="11 12" key="1">
    <citation type="journal article" date="2021" name="Elife">
        <title>Chloroplast acquisition without the gene transfer in kleptoplastic sea slugs, Plakobranchus ocellatus.</title>
        <authorList>
            <person name="Maeda T."/>
            <person name="Takahashi S."/>
            <person name="Yoshida T."/>
            <person name="Shimamura S."/>
            <person name="Takaki Y."/>
            <person name="Nagai Y."/>
            <person name="Toyoda A."/>
            <person name="Suzuki Y."/>
            <person name="Arimoto A."/>
            <person name="Ishii H."/>
            <person name="Satoh N."/>
            <person name="Nishiyama T."/>
            <person name="Hasebe M."/>
            <person name="Maruyama T."/>
            <person name="Minagawa J."/>
            <person name="Obokata J."/>
            <person name="Shigenobu S."/>
        </authorList>
    </citation>
    <scope>NUCLEOTIDE SEQUENCE [LARGE SCALE GENOMIC DNA]</scope>
</reference>
<evidence type="ECO:0000256" key="1">
    <source>
        <dbReference type="ARBA" id="ARBA00004141"/>
    </source>
</evidence>
<dbReference type="Gene3D" id="1.20.1070.10">
    <property type="entry name" value="Rhodopsin 7-helix transmembrane proteins"/>
    <property type="match status" value="1"/>
</dbReference>
<dbReference type="SUPFAM" id="SSF81321">
    <property type="entry name" value="Family A G protein-coupled receptor-like"/>
    <property type="match status" value="1"/>
</dbReference>
<dbReference type="GO" id="GO:0004888">
    <property type="term" value="F:transmembrane signaling receptor activity"/>
    <property type="evidence" value="ECO:0007669"/>
    <property type="project" value="InterPro"/>
</dbReference>
<comment type="subcellular location">
    <subcellularLocation>
        <location evidence="1">Membrane</location>
        <topology evidence="1">Multi-pass membrane protein</topology>
    </subcellularLocation>
</comment>
<feature type="transmembrane region" description="Helical" evidence="7">
    <location>
        <begin position="1372"/>
        <end position="1390"/>
    </location>
</feature>
<evidence type="ECO:0000256" key="2">
    <source>
        <dbReference type="ARBA" id="ARBA00022692"/>
    </source>
</evidence>
<evidence type="ECO:0000256" key="7">
    <source>
        <dbReference type="SAM" id="Phobius"/>
    </source>
</evidence>
<feature type="domain" description="SMB" evidence="10">
    <location>
        <begin position="159"/>
        <end position="210"/>
    </location>
</feature>
<dbReference type="GO" id="GO:0016020">
    <property type="term" value="C:membrane"/>
    <property type="evidence" value="ECO:0007669"/>
    <property type="project" value="UniProtKB-SubCell"/>
</dbReference>
<comment type="caution">
    <text evidence="11">The sequence shown here is derived from an EMBL/GenBank/DDBJ whole genome shotgun (WGS) entry which is preliminary data.</text>
</comment>
<organism evidence="11 12">
    <name type="scientific">Elysia marginata</name>
    <dbReference type="NCBI Taxonomy" id="1093978"/>
    <lineage>
        <taxon>Eukaryota</taxon>
        <taxon>Metazoa</taxon>
        <taxon>Spiralia</taxon>
        <taxon>Lophotrochozoa</taxon>
        <taxon>Mollusca</taxon>
        <taxon>Gastropoda</taxon>
        <taxon>Heterobranchia</taxon>
        <taxon>Euthyneura</taxon>
        <taxon>Panpulmonata</taxon>
        <taxon>Sacoglossa</taxon>
        <taxon>Placobranchoidea</taxon>
        <taxon>Plakobranchidae</taxon>
        <taxon>Elysia</taxon>
    </lineage>
</organism>
<dbReference type="InterPro" id="IPR001212">
    <property type="entry name" value="Somatomedin_B_dom"/>
</dbReference>
<keyword evidence="8" id="KW-0732">Signal</keyword>
<dbReference type="PANTHER" id="PTHR45902">
    <property type="entry name" value="LATROPHILIN RECEPTOR-LIKE PROTEIN A"/>
    <property type="match status" value="1"/>
</dbReference>
<dbReference type="CDD" id="cd15039">
    <property type="entry name" value="7tmB3_Methuselah-like"/>
    <property type="match status" value="1"/>
</dbReference>
<dbReference type="PANTHER" id="PTHR45902:SF1">
    <property type="entry name" value="LATROPHILIN RECEPTOR-LIKE PROTEIN A"/>
    <property type="match status" value="1"/>
</dbReference>
<feature type="transmembrane region" description="Helical" evidence="7">
    <location>
        <begin position="1283"/>
        <end position="1304"/>
    </location>
</feature>
<dbReference type="InterPro" id="IPR017981">
    <property type="entry name" value="GPCR_2-like_7TM"/>
</dbReference>
<feature type="compositionally biased region" description="Low complexity" evidence="6">
    <location>
        <begin position="1456"/>
        <end position="1473"/>
    </location>
</feature>
<evidence type="ECO:0000259" key="10">
    <source>
        <dbReference type="PROSITE" id="PS50958"/>
    </source>
</evidence>
<feature type="signal peptide" evidence="8">
    <location>
        <begin position="1"/>
        <end position="19"/>
    </location>
</feature>
<keyword evidence="5" id="KW-1015">Disulfide bond</keyword>